<reference evidence="1" key="1">
    <citation type="journal article" date="2015" name="Nature">
        <title>Complex archaea that bridge the gap between prokaryotes and eukaryotes.</title>
        <authorList>
            <person name="Spang A."/>
            <person name="Saw J.H."/>
            <person name="Jorgensen S.L."/>
            <person name="Zaremba-Niedzwiedzka K."/>
            <person name="Martijn J."/>
            <person name="Lind A.E."/>
            <person name="van Eijk R."/>
            <person name="Schleper C."/>
            <person name="Guy L."/>
            <person name="Ettema T.J."/>
        </authorList>
    </citation>
    <scope>NUCLEOTIDE SEQUENCE</scope>
</reference>
<dbReference type="AlphaFoldDB" id="A0A0F8Y2R6"/>
<gene>
    <name evidence="1" type="ORF">LCGC14_2871110</name>
</gene>
<evidence type="ECO:0000313" key="1">
    <source>
        <dbReference type="EMBL" id="KKK75697.1"/>
    </source>
</evidence>
<accession>A0A0F8Y2R6</accession>
<dbReference type="PANTHER" id="PTHR36848">
    <property type="entry name" value="DNA-BINDING PROTEIN (PUTATIVE SECRETED PROTEIN)-RELATED"/>
    <property type="match status" value="1"/>
</dbReference>
<dbReference type="InterPro" id="IPR053161">
    <property type="entry name" value="Ulvan_degrading_GH"/>
</dbReference>
<dbReference type="PANTHER" id="PTHR36848:SF2">
    <property type="entry name" value="SECRETED PROTEIN"/>
    <property type="match status" value="1"/>
</dbReference>
<dbReference type="EMBL" id="LAZR01055743">
    <property type="protein sequence ID" value="KKK75697.1"/>
    <property type="molecule type" value="Genomic_DNA"/>
</dbReference>
<organism evidence="1">
    <name type="scientific">marine sediment metagenome</name>
    <dbReference type="NCBI Taxonomy" id="412755"/>
    <lineage>
        <taxon>unclassified sequences</taxon>
        <taxon>metagenomes</taxon>
        <taxon>ecological metagenomes</taxon>
    </lineage>
</organism>
<proteinExistence type="predicted"/>
<sequence>MIDLKKDFLNPGKDCRSAPFWSWNDKLSPDELVRQVRDMKEHGMGGFFMHSREGLETEYLGQEWMKCIKAVVEVSRKVGMNAWLYDEDRWPSGFAGGRVPSEGDKYRAKALGMEKVSKERKLTGEELASFCIKLEKGNIAELRKSEEKDKQYKQLPLQSGNVDQFIAAFPDTLDLVPGTAYAYYFEVTDNDAVNKYKSARSDIFTFKKLTAEELEDEQLERQQE</sequence>
<comment type="caution">
    <text evidence="1">The sequence shown here is derived from an EMBL/GenBank/DDBJ whole genome shotgun (WGS) entry which is preliminary data.</text>
</comment>
<protein>
    <submittedName>
        <fullName evidence="1">Uncharacterized protein</fullName>
    </submittedName>
</protein>
<name>A0A0F8Y2R6_9ZZZZ</name>
<feature type="non-terminal residue" evidence="1">
    <location>
        <position position="224"/>
    </location>
</feature>